<dbReference type="Gene3D" id="3.40.50.150">
    <property type="entry name" value="Vaccinia Virus protein VP39"/>
    <property type="match status" value="1"/>
</dbReference>
<dbReference type="CDD" id="cd02440">
    <property type="entry name" value="AdoMet_MTases"/>
    <property type="match status" value="1"/>
</dbReference>
<protein>
    <submittedName>
        <fullName evidence="4">Methyltransferase</fullName>
    </submittedName>
</protein>
<dbReference type="GO" id="GO:0032259">
    <property type="term" value="P:methylation"/>
    <property type="evidence" value="ECO:0007669"/>
    <property type="project" value="UniProtKB-KW"/>
</dbReference>
<gene>
    <name evidence="4" type="ORF">HP555_08800</name>
</gene>
<evidence type="ECO:0000259" key="3">
    <source>
        <dbReference type="Pfam" id="PF05175"/>
    </source>
</evidence>
<sequence length="282" mass="30821">MTALPKTALSTTNTPSLPVLCGSEIQQTGHHAVSATSPVADEVTDDSLFAGRLICRQHRNGYRFSVDAVLVAHSSVPKKGQRVLDLGCGCGVISLILAYRHPHILVDGLEVQAELADLATANIRQNGYEQRCAILRGDLRAPGSVLRPESYDLVVSNPPYRQQHTGRLNQNRQAASARHELRGNINDFARASAFAVKNRGKVVFIYPARRCNALFAALHSHRLTPKRLQPVYSHPQAANACLIVVEAVKNGGEQLELLAPFFIYTGRDSTYSAAMQALYEET</sequence>
<dbReference type="InterPro" id="IPR002052">
    <property type="entry name" value="DNA_methylase_N6_adenine_CS"/>
</dbReference>
<proteinExistence type="predicted"/>
<feature type="domain" description="Methyltransferase small" evidence="3">
    <location>
        <begin position="71"/>
        <end position="168"/>
    </location>
</feature>
<keyword evidence="5" id="KW-1185">Reference proteome</keyword>
<dbReference type="InterPro" id="IPR007848">
    <property type="entry name" value="Small_mtfrase_dom"/>
</dbReference>
<dbReference type="PANTHER" id="PTHR47739:SF1">
    <property type="entry name" value="TRNA1(VAL) (ADENINE(37)-N6)-METHYLTRANSFERASE"/>
    <property type="match status" value="1"/>
</dbReference>
<evidence type="ECO:0000256" key="1">
    <source>
        <dbReference type="ARBA" id="ARBA00022603"/>
    </source>
</evidence>
<dbReference type="EMBL" id="CP054140">
    <property type="protein sequence ID" value="QQG65958.1"/>
    <property type="molecule type" value="Genomic_DNA"/>
</dbReference>
<dbReference type="SUPFAM" id="SSF53335">
    <property type="entry name" value="S-adenosyl-L-methionine-dependent methyltransferases"/>
    <property type="match status" value="1"/>
</dbReference>
<dbReference type="KEGG" id="dog:HP555_08800"/>
<name>A0A7T6AQY6_9BACT</name>
<evidence type="ECO:0000313" key="4">
    <source>
        <dbReference type="EMBL" id="QQG65958.1"/>
    </source>
</evidence>
<reference evidence="4 5" key="1">
    <citation type="submission" date="2020-05" db="EMBL/GenBank/DDBJ databases">
        <title>Complete genome of Desulfobulbus oligotrophicus.</title>
        <authorList>
            <person name="Podar M."/>
        </authorList>
    </citation>
    <scope>NUCLEOTIDE SEQUENCE [LARGE SCALE GENOMIC DNA]</scope>
    <source>
        <strain evidence="4 5">Prop6</strain>
    </source>
</reference>
<dbReference type="AlphaFoldDB" id="A0A7T6AQY6"/>
<organism evidence="4 5">
    <name type="scientific">Desulfobulbus oligotrophicus</name>
    <dbReference type="NCBI Taxonomy" id="1909699"/>
    <lineage>
        <taxon>Bacteria</taxon>
        <taxon>Pseudomonadati</taxon>
        <taxon>Thermodesulfobacteriota</taxon>
        <taxon>Desulfobulbia</taxon>
        <taxon>Desulfobulbales</taxon>
        <taxon>Desulfobulbaceae</taxon>
        <taxon>Desulfobulbus</taxon>
    </lineage>
</organism>
<keyword evidence="2" id="KW-0949">S-adenosyl-L-methionine</keyword>
<dbReference type="RefSeq" id="WP_199261623.1">
    <property type="nucleotide sequence ID" value="NZ_CP054140.1"/>
</dbReference>
<accession>A0A7T6AQY6</accession>
<dbReference type="GO" id="GO:0008757">
    <property type="term" value="F:S-adenosylmethionine-dependent methyltransferase activity"/>
    <property type="evidence" value="ECO:0007669"/>
    <property type="project" value="UniProtKB-ARBA"/>
</dbReference>
<dbReference type="InterPro" id="IPR050210">
    <property type="entry name" value="tRNA_Adenine-N(6)_MTase"/>
</dbReference>
<evidence type="ECO:0000313" key="5">
    <source>
        <dbReference type="Proteomes" id="UP000596092"/>
    </source>
</evidence>
<dbReference type="InterPro" id="IPR029063">
    <property type="entry name" value="SAM-dependent_MTases_sf"/>
</dbReference>
<evidence type="ECO:0000256" key="2">
    <source>
        <dbReference type="ARBA" id="ARBA00022691"/>
    </source>
</evidence>
<keyword evidence="1 4" id="KW-0489">Methyltransferase</keyword>
<dbReference type="PROSITE" id="PS00092">
    <property type="entry name" value="N6_MTASE"/>
    <property type="match status" value="1"/>
</dbReference>
<keyword evidence="4" id="KW-0808">Transferase</keyword>
<dbReference type="GO" id="GO:0003676">
    <property type="term" value="F:nucleic acid binding"/>
    <property type="evidence" value="ECO:0007669"/>
    <property type="project" value="InterPro"/>
</dbReference>
<dbReference type="GO" id="GO:0008170">
    <property type="term" value="F:N-methyltransferase activity"/>
    <property type="evidence" value="ECO:0007669"/>
    <property type="project" value="UniProtKB-ARBA"/>
</dbReference>
<dbReference type="PANTHER" id="PTHR47739">
    <property type="entry name" value="TRNA1(VAL) (ADENINE(37)-N6)-METHYLTRANSFERASE"/>
    <property type="match status" value="1"/>
</dbReference>
<dbReference type="Pfam" id="PF05175">
    <property type="entry name" value="MTS"/>
    <property type="match status" value="1"/>
</dbReference>
<dbReference type="Proteomes" id="UP000596092">
    <property type="component" value="Chromosome"/>
</dbReference>